<dbReference type="InParanoid" id="A0A067QR36"/>
<dbReference type="SUPFAM" id="SSF47954">
    <property type="entry name" value="Cyclin-like"/>
    <property type="match status" value="2"/>
</dbReference>
<evidence type="ECO:0000313" key="13">
    <source>
        <dbReference type="Proteomes" id="UP000027265"/>
    </source>
</evidence>
<evidence type="ECO:0000313" key="12">
    <source>
        <dbReference type="EMBL" id="KDQ65171.1"/>
    </source>
</evidence>
<feature type="domain" description="Cyclin-like" evidence="11">
    <location>
        <begin position="47"/>
        <end position="142"/>
    </location>
</feature>
<evidence type="ECO:0000256" key="4">
    <source>
        <dbReference type="ARBA" id="ARBA00023015"/>
    </source>
</evidence>
<evidence type="ECO:0000256" key="6">
    <source>
        <dbReference type="ARBA" id="ARBA00023159"/>
    </source>
</evidence>
<dbReference type="CDD" id="cd20513">
    <property type="entry name" value="CYCLIN_CCNC_rpt1"/>
    <property type="match status" value="1"/>
</dbReference>
<evidence type="ECO:0000256" key="5">
    <source>
        <dbReference type="ARBA" id="ARBA00023127"/>
    </source>
</evidence>
<dbReference type="SMART" id="SM00385">
    <property type="entry name" value="CYCLIN"/>
    <property type="match status" value="2"/>
</dbReference>
<keyword evidence="3" id="KW-0678">Repressor</keyword>
<keyword evidence="8" id="KW-0539">Nucleus</keyword>
<dbReference type="GO" id="GO:0006357">
    <property type="term" value="P:regulation of transcription by RNA polymerase II"/>
    <property type="evidence" value="ECO:0007669"/>
    <property type="project" value="InterPro"/>
</dbReference>
<dbReference type="Proteomes" id="UP000027265">
    <property type="component" value="Unassembled WGS sequence"/>
</dbReference>
<dbReference type="EMBL" id="KL197709">
    <property type="protein sequence ID" value="KDQ65171.1"/>
    <property type="molecule type" value="Genomic_DNA"/>
</dbReference>
<dbReference type="InterPro" id="IPR013763">
    <property type="entry name" value="Cyclin-like_dom"/>
</dbReference>
<dbReference type="Gene3D" id="1.10.472.10">
    <property type="entry name" value="Cyclin-like"/>
    <property type="match status" value="2"/>
</dbReference>
<feature type="compositionally biased region" description="Low complexity" evidence="10">
    <location>
        <begin position="287"/>
        <end position="299"/>
    </location>
</feature>
<protein>
    <recommendedName>
        <fullName evidence="11">Cyclin-like domain-containing protein</fullName>
    </recommendedName>
</protein>
<sequence>MATDFWASSHHKRWVVDRASVKRARAEDLLYVDDPEYLDFLAIFFANCISRLGKKLQLRQRVIATATVFFRRFYLKNSYCETDPFLVIAACCYVAAKAEESPLPIKNVVSDARFVFSQEMYGIKTFPSDTSKLAEMEFYLVDDLECDLTIFHPYRTLMTLCYKEGSNVGAGGGADGNIEAGELGAGIDDGQRYWGTGEGRLELHEGALQMAWFIINDTYRSDLCLLYPPHLIAIAAIYLALVLHTPTRTLIQSQTAPGSSSASATGSACSGPTTANPTPAPVRRSSRQASNASSSSSKKNQQHHQPQDFVGFMASLNVSMPLIATIAQEIISLYTLWDRYKEDSPTSTSSLDSSAKGSFTSNQGRHNSPFTTGTKRSATGTNTSRSGSVTTNVSASAGTGSHAGTPMDIVREDGVEITPVFLVKVLLKMREGKWTDLAARSGLGEGGDGGGNGPRAVNKILGRTQAAG</sequence>
<feature type="compositionally biased region" description="Low complexity" evidence="10">
    <location>
        <begin position="345"/>
        <end position="354"/>
    </location>
</feature>
<dbReference type="FunFam" id="1.10.472.10:FF:000076">
    <property type="entry name" value="RNA polymerase II holoenzyme cyclin-like subunit"/>
    <property type="match status" value="1"/>
</dbReference>
<evidence type="ECO:0000259" key="11">
    <source>
        <dbReference type="SMART" id="SM00385"/>
    </source>
</evidence>
<keyword evidence="7" id="KW-0804">Transcription</keyword>
<organism evidence="12 13">
    <name type="scientific">Jaapia argillacea MUCL 33604</name>
    <dbReference type="NCBI Taxonomy" id="933084"/>
    <lineage>
        <taxon>Eukaryota</taxon>
        <taxon>Fungi</taxon>
        <taxon>Dikarya</taxon>
        <taxon>Basidiomycota</taxon>
        <taxon>Agaricomycotina</taxon>
        <taxon>Agaricomycetes</taxon>
        <taxon>Agaricomycetidae</taxon>
        <taxon>Jaapiales</taxon>
        <taxon>Jaapiaceae</taxon>
        <taxon>Jaapia</taxon>
    </lineage>
</organism>
<gene>
    <name evidence="12" type="ORF">JAAARDRAFT_117818</name>
</gene>
<evidence type="ECO:0000256" key="7">
    <source>
        <dbReference type="ARBA" id="ARBA00023163"/>
    </source>
</evidence>
<dbReference type="Pfam" id="PF00134">
    <property type="entry name" value="Cyclin_N"/>
    <property type="match status" value="1"/>
</dbReference>
<feature type="compositionally biased region" description="Gly residues" evidence="10">
    <location>
        <begin position="443"/>
        <end position="453"/>
    </location>
</feature>
<evidence type="ECO:0000256" key="2">
    <source>
        <dbReference type="ARBA" id="ARBA00008638"/>
    </source>
</evidence>
<name>A0A067QR36_9AGAM</name>
<dbReference type="InterPro" id="IPR006671">
    <property type="entry name" value="Cyclin_N"/>
</dbReference>
<comment type="subcellular location">
    <subcellularLocation>
        <location evidence="1">Nucleus</location>
    </subcellularLocation>
</comment>
<evidence type="ECO:0000256" key="1">
    <source>
        <dbReference type="ARBA" id="ARBA00004123"/>
    </source>
</evidence>
<feature type="region of interest" description="Disordered" evidence="10">
    <location>
        <begin position="253"/>
        <end position="305"/>
    </location>
</feature>
<dbReference type="CDD" id="cd20514">
    <property type="entry name" value="CYCLIN_CCNC_rpt2"/>
    <property type="match status" value="1"/>
</dbReference>
<comment type="similarity">
    <text evidence="2">Belongs to the cyclin family. Cyclin C subfamily.</text>
</comment>
<dbReference type="GO" id="GO:0016538">
    <property type="term" value="F:cyclin-dependent protein serine/threonine kinase regulator activity"/>
    <property type="evidence" value="ECO:0007669"/>
    <property type="project" value="InterPro"/>
</dbReference>
<evidence type="ECO:0000256" key="9">
    <source>
        <dbReference type="RuleBase" id="RU000383"/>
    </source>
</evidence>
<feature type="region of interest" description="Disordered" evidence="10">
    <location>
        <begin position="441"/>
        <end position="468"/>
    </location>
</feature>
<dbReference type="AlphaFoldDB" id="A0A067QR36"/>
<dbReference type="HOGENOM" id="CLU_034754_5_0_1"/>
<keyword evidence="13" id="KW-1185">Reference proteome</keyword>
<feature type="compositionally biased region" description="Low complexity" evidence="10">
    <location>
        <begin position="253"/>
        <end position="275"/>
    </location>
</feature>
<keyword evidence="5 9" id="KW-0195">Cyclin</keyword>
<keyword evidence="6" id="KW-0010">Activator</keyword>
<feature type="compositionally biased region" description="Polar residues" evidence="10">
    <location>
        <begin position="355"/>
        <end position="399"/>
    </location>
</feature>
<dbReference type="OrthoDB" id="10266018at2759"/>
<dbReference type="FunCoup" id="A0A067QR36">
    <property type="interactions" value="596"/>
</dbReference>
<dbReference type="InterPro" id="IPR043198">
    <property type="entry name" value="Cyclin/Ssn8"/>
</dbReference>
<dbReference type="STRING" id="933084.A0A067QR36"/>
<accession>A0A067QR36</accession>
<feature type="region of interest" description="Disordered" evidence="10">
    <location>
        <begin position="344"/>
        <end position="407"/>
    </location>
</feature>
<proteinExistence type="inferred from homology"/>
<evidence type="ECO:0000256" key="10">
    <source>
        <dbReference type="SAM" id="MobiDB-lite"/>
    </source>
</evidence>
<evidence type="ECO:0000256" key="8">
    <source>
        <dbReference type="ARBA" id="ARBA00023242"/>
    </source>
</evidence>
<dbReference type="PANTHER" id="PTHR10026">
    <property type="entry name" value="CYCLIN"/>
    <property type="match status" value="1"/>
</dbReference>
<evidence type="ECO:0000256" key="3">
    <source>
        <dbReference type="ARBA" id="ARBA00022491"/>
    </source>
</evidence>
<dbReference type="GO" id="GO:0005634">
    <property type="term" value="C:nucleus"/>
    <property type="evidence" value="ECO:0007669"/>
    <property type="project" value="UniProtKB-SubCell"/>
</dbReference>
<keyword evidence="4" id="KW-0805">Transcription regulation</keyword>
<dbReference type="InterPro" id="IPR036915">
    <property type="entry name" value="Cyclin-like_sf"/>
</dbReference>
<reference evidence="13" key="1">
    <citation type="journal article" date="2014" name="Proc. Natl. Acad. Sci. U.S.A.">
        <title>Extensive sampling of basidiomycete genomes demonstrates inadequacy of the white-rot/brown-rot paradigm for wood decay fungi.</title>
        <authorList>
            <person name="Riley R."/>
            <person name="Salamov A.A."/>
            <person name="Brown D.W."/>
            <person name="Nagy L.G."/>
            <person name="Floudas D."/>
            <person name="Held B.W."/>
            <person name="Levasseur A."/>
            <person name="Lombard V."/>
            <person name="Morin E."/>
            <person name="Otillar R."/>
            <person name="Lindquist E.A."/>
            <person name="Sun H."/>
            <person name="LaButti K.M."/>
            <person name="Schmutz J."/>
            <person name="Jabbour D."/>
            <person name="Luo H."/>
            <person name="Baker S.E."/>
            <person name="Pisabarro A.G."/>
            <person name="Walton J.D."/>
            <person name="Blanchette R.A."/>
            <person name="Henrissat B."/>
            <person name="Martin F."/>
            <person name="Cullen D."/>
            <person name="Hibbett D.S."/>
            <person name="Grigoriev I.V."/>
        </authorList>
    </citation>
    <scope>NUCLEOTIDE SEQUENCE [LARGE SCALE GENOMIC DNA]</scope>
    <source>
        <strain evidence="13">MUCL 33604</strain>
    </source>
</reference>
<feature type="domain" description="Cyclin-like" evidence="11">
    <location>
        <begin position="200"/>
        <end position="328"/>
    </location>
</feature>